<dbReference type="Pfam" id="PF08450">
    <property type="entry name" value="SGL"/>
    <property type="match status" value="1"/>
</dbReference>
<evidence type="ECO:0000313" key="4">
    <source>
        <dbReference type="EMBL" id="MBU3079105.1"/>
    </source>
</evidence>
<evidence type="ECO:0000256" key="2">
    <source>
        <dbReference type="SAM" id="SignalP"/>
    </source>
</evidence>
<evidence type="ECO:0000256" key="1">
    <source>
        <dbReference type="ARBA" id="ARBA00022801"/>
    </source>
</evidence>
<gene>
    <name evidence="4" type="ORF">KOF26_14685</name>
</gene>
<dbReference type="Proteomes" id="UP000776276">
    <property type="component" value="Unassembled WGS sequence"/>
</dbReference>
<feature type="chain" id="PRO_5046309582" evidence="2">
    <location>
        <begin position="21"/>
        <end position="337"/>
    </location>
</feature>
<feature type="signal peptide" evidence="2">
    <location>
        <begin position="1"/>
        <end position="20"/>
    </location>
</feature>
<feature type="domain" description="SMP-30/Gluconolactonase/LRE-like region" evidence="3">
    <location>
        <begin position="62"/>
        <end position="322"/>
    </location>
</feature>
<dbReference type="RefSeq" id="WP_216326580.1">
    <property type="nucleotide sequence ID" value="NZ_JAHKRT010000008.1"/>
</dbReference>
<dbReference type="PANTHER" id="PTHR47572">
    <property type="entry name" value="LIPOPROTEIN-RELATED"/>
    <property type="match status" value="1"/>
</dbReference>
<name>A0ABS6BPG2_9SPHN</name>
<evidence type="ECO:0000259" key="3">
    <source>
        <dbReference type="Pfam" id="PF08450"/>
    </source>
</evidence>
<keyword evidence="1" id="KW-0378">Hydrolase</keyword>
<evidence type="ECO:0000313" key="5">
    <source>
        <dbReference type="Proteomes" id="UP000776276"/>
    </source>
</evidence>
<reference evidence="4 5" key="1">
    <citation type="submission" date="2021-06" db="EMBL/GenBank/DDBJ databases">
        <title>Sphingomonas sp. XMGL2, whole genome shotgun sequencing project.</title>
        <authorList>
            <person name="Zhao G."/>
            <person name="Shen L."/>
        </authorList>
    </citation>
    <scope>NUCLEOTIDE SEQUENCE [LARGE SCALE GENOMIC DNA]</scope>
    <source>
        <strain evidence="4 5">XMGL2</strain>
    </source>
</reference>
<dbReference type="PANTHER" id="PTHR47572:SF4">
    <property type="entry name" value="LACTONASE DRP35"/>
    <property type="match status" value="1"/>
</dbReference>
<accession>A0ABS6BPG2</accession>
<dbReference type="InterPro" id="IPR013658">
    <property type="entry name" value="SGL"/>
</dbReference>
<keyword evidence="5" id="KW-1185">Reference proteome</keyword>
<keyword evidence="2" id="KW-0732">Signal</keyword>
<organism evidence="4 5">
    <name type="scientific">Sphingomonas quercus</name>
    <dbReference type="NCBI Taxonomy" id="2842451"/>
    <lineage>
        <taxon>Bacteria</taxon>
        <taxon>Pseudomonadati</taxon>
        <taxon>Pseudomonadota</taxon>
        <taxon>Alphaproteobacteria</taxon>
        <taxon>Sphingomonadales</taxon>
        <taxon>Sphingomonadaceae</taxon>
        <taxon>Sphingomonas</taxon>
    </lineage>
</organism>
<sequence length="337" mass="35510">MDQPLLARRAILAGVTTALASPLFAQAIASPAYGRVERLDPALDALIDPAAQAEIIMDGFNWSEGPLWVGDARGALYVSDPRANGISRWTAREGKSAWLAPSGYQADAATAGLAEPGTNGLALAPGAIIAADSGNRAIVRIDLVTRRRTVLADRFEGKRFNSPNDVVISPADGAMFFTDPPAGLAGGANSPLRELDFTGVFRLGRDGKVSLVTRDARPNGIALSPDGGTLYHTDGQIGWVAHKLDAQGRSVSQRPFIDLAAQGMRPGADGMKIDAAGNLWTSSRDGLSIINPQGRRLGIVRLDGSISNCEFGADGYLYITSVAKVARIPVKARKIPM</sequence>
<protein>
    <submittedName>
        <fullName evidence="4">SMP-30/gluconolactonase/LRE family protein</fullName>
    </submittedName>
</protein>
<comment type="caution">
    <text evidence="4">The sequence shown here is derived from an EMBL/GenBank/DDBJ whole genome shotgun (WGS) entry which is preliminary data.</text>
</comment>
<dbReference type="InterPro" id="IPR051262">
    <property type="entry name" value="SMP-30/CGR1_Lactonase"/>
</dbReference>
<dbReference type="EMBL" id="JAHKRT010000008">
    <property type="protein sequence ID" value="MBU3079105.1"/>
    <property type="molecule type" value="Genomic_DNA"/>
</dbReference>
<proteinExistence type="predicted"/>